<sequence>MKLGRVAKIVAGVVVVGAVAAYGILASIDIESYRGTIIQAAEDATGRKVAIKGPMKLKISFSPAVVVEGVEISNPTWAKAPQLAQIGRAEAEIALIPALSGDYQINRLVIHDTTVNLQRRKDGSATWDLAPKADPTAMTGPAMTAEPAEPAGPAPKIAIRGIDIRNTKVNLDDAVTGQTLAVEVKTLAAEAKNFSDPLKLTLDMVYNGLPIGAKGSLGPVDALISNAPASLDLAVTVPGIDASAKGSIGRPQDAKEMALKFAVDAKSYDRVAETFAPDLKGLPPLAIKGDLATKGETGYRLQGGELRIAGHTIFFNATADTGGKKPTFAFDAGADFIDVPKLLEAAGGGKAEAQPAAGSAPAAKGGRVFPDDPLPLDALRAANGEVKVGTGLLTLPGKVKMHDVQLRASLKDGLFTFDESFGLGGGEAKTRIVLDARNPNNVAGLDVALDTNGVNLGTIASEMEMTQMAIGGPTDTEVKLASRGRSVRELMAALTGNVRFDAGKTEIDNAKLREAIGPWAMSGLTMVDSGFTTRQKTVLNCAVVRFPVKDGLVDLGRGVAAETDSFDLTVVGGANLKTEALDLGINPDPKGPSLGVTQATAGLVRVRGTMASPSVGVDVIGAGKTALKIGAAVATGGLSLLGDSLLNEATRDPNPCATARGEKPAQQPQQQQQQPSSSNPVDSIGGAVKGLFGK</sequence>
<accession>A0A212KMH8</accession>
<protein>
    <recommendedName>
        <fullName evidence="2">AsmA domain-containing protein</fullName>
    </recommendedName>
</protein>
<dbReference type="InterPro" id="IPR052894">
    <property type="entry name" value="AsmA-related"/>
</dbReference>
<proteinExistence type="predicted"/>
<feature type="compositionally biased region" description="Low complexity" evidence="1">
    <location>
        <begin position="139"/>
        <end position="152"/>
    </location>
</feature>
<evidence type="ECO:0000313" key="3">
    <source>
        <dbReference type="EMBL" id="SBW12913.1"/>
    </source>
</evidence>
<name>A0A212KMH8_9PROT</name>
<dbReference type="EMBL" id="FLUO01000003">
    <property type="protein sequence ID" value="SBW12913.1"/>
    <property type="molecule type" value="Genomic_DNA"/>
</dbReference>
<feature type="region of interest" description="Disordered" evidence="1">
    <location>
        <begin position="649"/>
        <end position="694"/>
    </location>
</feature>
<dbReference type="InterPro" id="IPR007844">
    <property type="entry name" value="AsmA"/>
</dbReference>
<gene>
    <name evidence="3" type="ORF">KL86APRO_30404</name>
</gene>
<evidence type="ECO:0000256" key="1">
    <source>
        <dbReference type="SAM" id="MobiDB-lite"/>
    </source>
</evidence>
<evidence type="ECO:0000259" key="2">
    <source>
        <dbReference type="Pfam" id="PF05170"/>
    </source>
</evidence>
<feature type="compositionally biased region" description="Low complexity" evidence="1">
    <location>
        <begin position="666"/>
        <end position="678"/>
    </location>
</feature>
<organism evidence="3">
    <name type="scientific">uncultured Alphaproteobacteria bacterium</name>
    <dbReference type="NCBI Taxonomy" id="91750"/>
    <lineage>
        <taxon>Bacteria</taxon>
        <taxon>Pseudomonadati</taxon>
        <taxon>Pseudomonadota</taxon>
        <taxon>Alphaproteobacteria</taxon>
        <taxon>environmental samples</taxon>
    </lineage>
</organism>
<dbReference type="GO" id="GO:0090313">
    <property type="term" value="P:regulation of protein targeting to membrane"/>
    <property type="evidence" value="ECO:0007669"/>
    <property type="project" value="TreeGrafter"/>
</dbReference>
<reference evidence="3" key="1">
    <citation type="submission" date="2016-04" db="EMBL/GenBank/DDBJ databases">
        <authorList>
            <person name="Evans L.H."/>
            <person name="Alamgir A."/>
            <person name="Owens N."/>
            <person name="Weber N.D."/>
            <person name="Virtaneva K."/>
            <person name="Barbian K."/>
            <person name="Babar A."/>
            <person name="Rosenke K."/>
        </authorList>
    </citation>
    <scope>NUCLEOTIDE SEQUENCE</scope>
    <source>
        <strain evidence="3">86</strain>
    </source>
</reference>
<feature type="region of interest" description="Disordered" evidence="1">
    <location>
        <begin position="126"/>
        <end position="152"/>
    </location>
</feature>
<dbReference type="Pfam" id="PF05170">
    <property type="entry name" value="AsmA"/>
    <property type="match status" value="1"/>
</dbReference>
<dbReference type="PANTHER" id="PTHR30441">
    <property type="entry name" value="DUF748 DOMAIN-CONTAINING PROTEIN"/>
    <property type="match status" value="1"/>
</dbReference>
<dbReference type="AlphaFoldDB" id="A0A212KMH8"/>
<feature type="domain" description="AsmA" evidence="2">
    <location>
        <begin position="2"/>
        <end position="195"/>
    </location>
</feature>
<dbReference type="PANTHER" id="PTHR30441:SF8">
    <property type="entry name" value="DUF748 DOMAIN-CONTAINING PROTEIN"/>
    <property type="match status" value="1"/>
</dbReference>
<dbReference type="GO" id="GO:0005886">
    <property type="term" value="C:plasma membrane"/>
    <property type="evidence" value="ECO:0007669"/>
    <property type="project" value="TreeGrafter"/>
</dbReference>